<gene>
    <name evidence="8" type="primary">ORF17308</name>
</gene>
<name>A0A0B6Y8C4_9EUPU</name>
<dbReference type="PANTHER" id="PTHR11654">
    <property type="entry name" value="OLIGOPEPTIDE TRANSPORTER-RELATED"/>
    <property type="match status" value="1"/>
</dbReference>
<keyword evidence="4" id="KW-0653">Protein transport</keyword>
<evidence type="ECO:0000256" key="5">
    <source>
        <dbReference type="ARBA" id="ARBA00022989"/>
    </source>
</evidence>
<dbReference type="InterPro" id="IPR036259">
    <property type="entry name" value="MFS_trans_sf"/>
</dbReference>
<dbReference type="GO" id="GO:0016020">
    <property type="term" value="C:membrane"/>
    <property type="evidence" value="ECO:0007669"/>
    <property type="project" value="UniProtKB-SubCell"/>
</dbReference>
<dbReference type="GO" id="GO:0015833">
    <property type="term" value="P:peptide transport"/>
    <property type="evidence" value="ECO:0007669"/>
    <property type="project" value="UniProtKB-KW"/>
</dbReference>
<keyword evidence="5 7" id="KW-1133">Transmembrane helix</keyword>
<keyword evidence="4" id="KW-0813">Transport</keyword>
<evidence type="ECO:0000256" key="1">
    <source>
        <dbReference type="ARBA" id="ARBA00004141"/>
    </source>
</evidence>
<evidence type="ECO:0000256" key="6">
    <source>
        <dbReference type="ARBA" id="ARBA00023136"/>
    </source>
</evidence>
<feature type="transmembrane region" description="Helical" evidence="7">
    <location>
        <begin position="52"/>
        <end position="71"/>
    </location>
</feature>
<comment type="similarity">
    <text evidence="2">Belongs to the major facilitator superfamily. Proton-dependent oligopeptide transporter (POT/PTR) (TC 2.A.17) family.</text>
</comment>
<evidence type="ECO:0008006" key="9">
    <source>
        <dbReference type="Google" id="ProtNLM"/>
    </source>
</evidence>
<evidence type="ECO:0000256" key="7">
    <source>
        <dbReference type="SAM" id="Phobius"/>
    </source>
</evidence>
<accession>A0A0B6Y8C4</accession>
<feature type="non-terminal residue" evidence="8">
    <location>
        <position position="75"/>
    </location>
</feature>
<organism evidence="8">
    <name type="scientific">Arion vulgaris</name>
    <dbReference type="NCBI Taxonomy" id="1028688"/>
    <lineage>
        <taxon>Eukaryota</taxon>
        <taxon>Metazoa</taxon>
        <taxon>Spiralia</taxon>
        <taxon>Lophotrochozoa</taxon>
        <taxon>Mollusca</taxon>
        <taxon>Gastropoda</taxon>
        <taxon>Heterobranchia</taxon>
        <taxon>Euthyneura</taxon>
        <taxon>Panpulmonata</taxon>
        <taxon>Eupulmonata</taxon>
        <taxon>Stylommatophora</taxon>
        <taxon>Helicina</taxon>
        <taxon>Arionoidea</taxon>
        <taxon>Arionidae</taxon>
        <taxon>Arion</taxon>
    </lineage>
</organism>
<evidence type="ECO:0000256" key="3">
    <source>
        <dbReference type="ARBA" id="ARBA00022692"/>
    </source>
</evidence>
<protein>
    <recommendedName>
        <fullName evidence="9">Major facilitator superfamily (MFS) profile domain-containing protein</fullName>
    </recommendedName>
</protein>
<evidence type="ECO:0000256" key="4">
    <source>
        <dbReference type="ARBA" id="ARBA00022856"/>
    </source>
</evidence>
<keyword evidence="6 7" id="KW-0472">Membrane</keyword>
<evidence type="ECO:0000256" key="2">
    <source>
        <dbReference type="ARBA" id="ARBA00005982"/>
    </source>
</evidence>
<reference evidence="8" key="1">
    <citation type="submission" date="2014-12" db="EMBL/GenBank/DDBJ databases">
        <title>Insight into the proteome of Arion vulgaris.</title>
        <authorList>
            <person name="Aradska J."/>
            <person name="Bulat T."/>
            <person name="Smidak R."/>
            <person name="Sarate P."/>
            <person name="Gangsoo J."/>
            <person name="Sialana F."/>
            <person name="Bilban M."/>
            <person name="Lubec G."/>
        </authorList>
    </citation>
    <scope>NUCLEOTIDE SEQUENCE</scope>
    <source>
        <tissue evidence="8">Skin</tissue>
    </source>
</reference>
<sequence>DDPFQEPCAWLIFTTLIIIAAASGMLKANICPFGPDQLVKASQQTQLSFFNLFYWCVNFGSVIGLAVIAYIEQQQ</sequence>
<dbReference type="Pfam" id="PF00854">
    <property type="entry name" value="PTR2"/>
    <property type="match status" value="1"/>
</dbReference>
<dbReference type="EMBL" id="HACG01005717">
    <property type="protein sequence ID" value="CEK52582.1"/>
    <property type="molecule type" value="Transcribed_RNA"/>
</dbReference>
<feature type="non-terminal residue" evidence="8">
    <location>
        <position position="1"/>
    </location>
</feature>
<dbReference type="InterPro" id="IPR000109">
    <property type="entry name" value="POT_fam"/>
</dbReference>
<dbReference type="Gene3D" id="1.20.1250.20">
    <property type="entry name" value="MFS general substrate transporter like domains"/>
    <property type="match status" value="1"/>
</dbReference>
<keyword evidence="4" id="KW-0571">Peptide transport</keyword>
<dbReference type="AlphaFoldDB" id="A0A0B6Y8C4"/>
<keyword evidence="3 7" id="KW-0812">Transmembrane</keyword>
<proteinExistence type="inferred from homology"/>
<dbReference type="GO" id="GO:0022857">
    <property type="term" value="F:transmembrane transporter activity"/>
    <property type="evidence" value="ECO:0007669"/>
    <property type="project" value="InterPro"/>
</dbReference>
<comment type="subcellular location">
    <subcellularLocation>
        <location evidence="1">Membrane</location>
        <topology evidence="1">Multi-pass membrane protein</topology>
    </subcellularLocation>
</comment>
<evidence type="ECO:0000313" key="8">
    <source>
        <dbReference type="EMBL" id="CEK52582.1"/>
    </source>
</evidence>